<proteinExistence type="predicted"/>
<reference evidence="7" key="1">
    <citation type="submission" date="2018-06" db="EMBL/GenBank/DDBJ databases">
        <authorList>
            <person name="Zhirakovskaya E."/>
        </authorList>
    </citation>
    <scope>NUCLEOTIDE SEQUENCE</scope>
</reference>
<dbReference type="GO" id="GO:0046872">
    <property type="term" value="F:metal ion binding"/>
    <property type="evidence" value="ECO:0007669"/>
    <property type="project" value="UniProtKB-KW"/>
</dbReference>
<dbReference type="InterPro" id="IPR009051">
    <property type="entry name" value="Helical_ferredxn"/>
</dbReference>
<dbReference type="GO" id="GO:0005886">
    <property type="term" value="C:plasma membrane"/>
    <property type="evidence" value="ECO:0007669"/>
    <property type="project" value="TreeGrafter"/>
</dbReference>
<keyword evidence="2" id="KW-0479">Metal-binding</keyword>
<feature type="domain" description="4Fe-4S ferredoxin-type" evidence="6">
    <location>
        <begin position="17"/>
        <end position="47"/>
    </location>
</feature>
<dbReference type="InterPro" id="IPR017900">
    <property type="entry name" value="4Fe4S_Fe_S_CS"/>
</dbReference>
<dbReference type="GO" id="GO:0016491">
    <property type="term" value="F:oxidoreductase activity"/>
    <property type="evidence" value="ECO:0007669"/>
    <property type="project" value="UniProtKB-KW"/>
</dbReference>
<dbReference type="AlphaFoldDB" id="A0A3B0VEK6"/>
<evidence type="ECO:0000256" key="4">
    <source>
        <dbReference type="ARBA" id="ARBA00023004"/>
    </source>
</evidence>
<evidence type="ECO:0000259" key="6">
    <source>
        <dbReference type="PROSITE" id="PS51379"/>
    </source>
</evidence>
<dbReference type="Gene3D" id="1.10.1060.10">
    <property type="entry name" value="Alpha-helical ferredoxin"/>
    <property type="match status" value="1"/>
</dbReference>
<accession>A0A3B0VEK6</accession>
<evidence type="ECO:0000256" key="1">
    <source>
        <dbReference type="ARBA" id="ARBA00022485"/>
    </source>
</evidence>
<name>A0A3B0VEK6_9ZZZZ</name>
<dbReference type="InterPro" id="IPR017896">
    <property type="entry name" value="4Fe4S_Fe-S-bd"/>
</dbReference>
<protein>
    <submittedName>
        <fullName evidence="7">Fe-S oxidoreductase</fullName>
    </submittedName>
</protein>
<evidence type="ECO:0000313" key="7">
    <source>
        <dbReference type="EMBL" id="VAW35249.1"/>
    </source>
</evidence>
<dbReference type="InterPro" id="IPR051460">
    <property type="entry name" value="HdrC_iron-sulfur_subunit"/>
</dbReference>
<evidence type="ECO:0000256" key="3">
    <source>
        <dbReference type="ARBA" id="ARBA00023002"/>
    </source>
</evidence>
<organism evidence="7">
    <name type="scientific">hydrothermal vent metagenome</name>
    <dbReference type="NCBI Taxonomy" id="652676"/>
    <lineage>
        <taxon>unclassified sequences</taxon>
        <taxon>metagenomes</taxon>
        <taxon>ecological metagenomes</taxon>
    </lineage>
</organism>
<keyword evidence="1" id="KW-0004">4Fe-4S</keyword>
<keyword evidence="4" id="KW-0408">Iron</keyword>
<keyword evidence="5" id="KW-0411">Iron-sulfur</keyword>
<dbReference type="PROSITE" id="PS00198">
    <property type="entry name" value="4FE4S_FER_1"/>
    <property type="match status" value="1"/>
</dbReference>
<gene>
    <name evidence="7" type="ORF">MNBD_CHLOROFLEXI01-4013</name>
</gene>
<dbReference type="InterPro" id="IPR004017">
    <property type="entry name" value="Cys_rich_dom"/>
</dbReference>
<dbReference type="PANTHER" id="PTHR43255:SF1">
    <property type="entry name" value="IRON-SULFUR-BINDING OXIDOREDUCTASE FADF-RELATED"/>
    <property type="match status" value="1"/>
</dbReference>
<keyword evidence="3" id="KW-0560">Oxidoreductase</keyword>
<evidence type="ECO:0000256" key="5">
    <source>
        <dbReference type="ARBA" id="ARBA00023014"/>
    </source>
</evidence>
<sequence length="250" mass="27715">MQDLAKGGTSEKLLTEHMISLEAVWVCTTCYACVRVCPVGKSQFNQIVTTDPHSLNTLRNGYPQYGGKWPVHHYTNLLLQLFESGKLQVNNSLSHYSATYHDPCCLGRYNGGYNAPRQLIQMMDISLTEMPRNKENSYCCGAGGGQIWMDSTPDGERPAENRIIKALAALTATNGATASANKVLFIVSCPKDVVMYTDAVKTTGNEDKIAVRDIIELEEGKMYYLVPCPFCGLKFGYCSNVVREIAFHTF</sequence>
<dbReference type="GO" id="GO:0051539">
    <property type="term" value="F:4 iron, 4 sulfur cluster binding"/>
    <property type="evidence" value="ECO:0007669"/>
    <property type="project" value="UniProtKB-KW"/>
</dbReference>
<dbReference type="SUPFAM" id="SSF46548">
    <property type="entry name" value="alpha-helical ferredoxin"/>
    <property type="match status" value="1"/>
</dbReference>
<dbReference type="EMBL" id="UOEU01000578">
    <property type="protein sequence ID" value="VAW35249.1"/>
    <property type="molecule type" value="Genomic_DNA"/>
</dbReference>
<evidence type="ECO:0000256" key="2">
    <source>
        <dbReference type="ARBA" id="ARBA00022723"/>
    </source>
</evidence>
<dbReference type="Pfam" id="PF02754">
    <property type="entry name" value="CCG"/>
    <property type="match status" value="1"/>
</dbReference>
<dbReference type="PANTHER" id="PTHR43255">
    <property type="entry name" value="IRON-SULFUR-BINDING OXIDOREDUCTASE FADF-RELATED-RELATED"/>
    <property type="match status" value="1"/>
</dbReference>
<dbReference type="PROSITE" id="PS51379">
    <property type="entry name" value="4FE4S_FER_2"/>
    <property type="match status" value="1"/>
</dbReference>